<feature type="transmembrane region" description="Helical" evidence="1">
    <location>
        <begin position="384"/>
        <end position="406"/>
    </location>
</feature>
<dbReference type="Proteomes" id="UP000238220">
    <property type="component" value="Unassembled WGS sequence"/>
</dbReference>
<keyword evidence="3" id="KW-1185">Reference proteome</keyword>
<name>A0A2S5TCU0_9GAMM</name>
<feature type="transmembrane region" description="Helical" evidence="1">
    <location>
        <begin position="446"/>
        <end position="465"/>
    </location>
</feature>
<sequence>MDRMKQGFRQSMAWLHTWGGLLCTWLLFAVFFAGSLSFYREELTLWMQPELHQAQRGGDDGLAAALAVLQQRAPQARSWTIALPGPRDPVIEARWNHGKFDRKAVVVLDPATGRALEPRETVGGSFFRNFHFSLMLKRTGYWIVGMATLMMLVALITGVVIHKKIFKDFFTFRPGKSKPRAWLDVHNATGVMALPFLLTITYSGLLTLAYVYMPAGMIAGGIDSERFLSEISPRQEPPEARSGKPATLTALAPLLEQARRHWQGAAPGSVTIHHPGDIAAVIDVARRRGTGITARIEPVMRFDGVTGRLIAAQEQSAPGAVTYGAMYGLHVAWFAEPFLRGLLFVMGAMGCLVIASGAVVWGAKRREQHGATHAAVGYRAAESLNVAGIAGMAVATAVLLWANRLLPAELAERALAERQWFFGAWLLCLPHALLRPRVAAWREQLWLAAILLALLPFAVRFSGGLSLPQALLQGRGAVAGVELAALAFAALLAWAGYRIASVKPALPRARPARPLPEAAA</sequence>
<feature type="transmembrane region" description="Helical" evidence="1">
    <location>
        <begin position="12"/>
        <end position="39"/>
    </location>
</feature>
<dbReference type="PANTHER" id="PTHR34219">
    <property type="entry name" value="IRON-REGULATED INNER MEMBRANE PROTEIN-RELATED"/>
    <property type="match status" value="1"/>
</dbReference>
<feature type="transmembrane region" description="Helical" evidence="1">
    <location>
        <begin position="477"/>
        <end position="500"/>
    </location>
</feature>
<comment type="caution">
    <text evidence="2">The sequence shown here is derived from an EMBL/GenBank/DDBJ whole genome shotgun (WGS) entry which is preliminary data.</text>
</comment>
<feature type="transmembrane region" description="Helical" evidence="1">
    <location>
        <begin position="140"/>
        <end position="161"/>
    </location>
</feature>
<proteinExistence type="predicted"/>
<dbReference type="InterPro" id="IPR005625">
    <property type="entry name" value="PepSY-ass_TM"/>
</dbReference>
<evidence type="ECO:0000313" key="2">
    <source>
        <dbReference type="EMBL" id="PPE72687.1"/>
    </source>
</evidence>
<evidence type="ECO:0000256" key="1">
    <source>
        <dbReference type="SAM" id="Phobius"/>
    </source>
</evidence>
<protein>
    <submittedName>
        <fullName evidence="2">Peptidase</fullName>
    </submittedName>
</protein>
<keyword evidence="1" id="KW-0472">Membrane</keyword>
<gene>
    <name evidence="2" type="ORF">C3942_16680</name>
</gene>
<dbReference type="AlphaFoldDB" id="A0A2S5TCU0"/>
<dbReference type="Pfam" id="PF03929">
    <property type="entry name" value="PepSY_TM"/>
    <property type="match status" value="1"/>
</dbReference>
<keyword evidence="1" id="KW-0812">Transmembrane</keyword>
<reference evidence="2 3" key="1">
    <citation type="submission" date="2018-02" db="EMBL/GenBank/DDBJ databases">
        <title>Genome sequencing of Solimonas sp. HR-BB.</title>
        <authorList>
            <person name="Lee Y."/>
            <person name="Jeon C.O."/>
        </authorList>
    </citation>
    <scope>NUCLEOTIDE SEQUENCE [LARGE SCALE GENOMIC DNA]</scope>
    <source>
        <strain evidence="2 3">HR-BB</strain>
    </source>
</reference>
<organism evidence="2 3">
    <name type="scientific">Solimonas fluminis</name>
    <dbReference type="NCBI Taxonomy" id="2086571"/>
    <lineage>
        <taxon>Bacteria</taxon>
        <taxon>Pseudomonadati</taxon>
        <taxon>Pseudomonadota</taxon>
        <taxon>Gammaproteobacteria</taxon>
        <taxon>Nevskiales</taxon>
        <taxon>Nevskiaceae</taxon>
        <taxon>Solimonas</taxon>
    </lineage>
</organism>
<dbReference type="PANTHER" id="PTHR34219:SF4">
    <property type="entry name" value="PEPSY DOMAIN-CONTAINING PROTEIN"/>
    <property type="match status" value="1"/>
</dbReference>
<dbReference type="EMBL" id="PSNW01000010">
    <property type="protein sequence ID" value="PPE72687.1"/>
    <property type="molecule type" value="Genomic_DNA"/>
</dbReference>
<feature type="transmembrane region" description="Helical" evidence="1">
    <location>
        <begin position="341"/>
        <end position="363"/>
    </location>
</feature>
<evidence type="ECO:0000313" key="3">
    <source>
        <dbReference type="Proteomes" id="UP000238220"/>
    </source>
</evidence>
<feature type="transmembrane region" description="Helical" evidence="1">
    <location>
        <begin position="418"/>
        <end position="434"/>
    </location>
</feature>
<keyword evidence="1" id="KW-1133">Transmembrane helix</keyword>
<accession>A0A2S5TCU0</accession>